<keyword evidence="1" id="KW-1003">Cell membrane</keyword>
<keyword evidence="2" id="KW-0732">Signal</keyword>
<name>A0A2N7S193_9MICC</name>
<reference evidence="6 7" key="1">
    <citation type="journal article" date="2017" name="Elife">
        <title>Extensive horizontal gene transfer in cheese-associated bacteria.</title>
        <authorList>
            <person name="Bonham K.S."/>
            <person name="Wolfe B.E."/>
            <person name="Dutton R.J."/>
        </authorList>
    </citation>
    <scope>NUCLEOTIDE SEQUENCE [LARGE SCALE GENOMIC DNA]</scope>
    <source>
        <strain evidence="6 7">JB182</strain>
    </source>
</reference>
<dbReference type="SUPFAM" id="SSF53850">
    <property type="entry name" value="Periplasmic binding protein-like II"/>
    <property type="match status" value="1"/>
</dbReference>
<dbReference type="PANTHER" id="PTHR43649:SF33">
    <property type="entry name" value="POLYGALACTURONAN_RHAMNOGALACTURONAN-BINDING PROTEIN YTCQ"/>
    <property type="match status" value="1"/>
</dbReference>
<gene>
    <name evidence="6" type="ORF">CIK84_14905</name>
</gene>
<evidence type="ECO:0000313" key="7">
    <source>
        <dbReference type="Proteomes" id="UP000235739"/>
    </source>
</evidence>
<dbReference type="InterPro" id="IPR050490">
    <property type="entry name" value="Bact_solute-bd_prot1"/>
</dbReference>
<keyword evidence="4" id="KW-0564">Palmitate</keyword>
<dbReference type="PANTHER" id="PTHR43649">
    <property type="entry name" value="ARABINOSE-BINDING PROTEIN-RELATED"/>
    <property type="match status" value="1"/>
</dbReference>
<proteinExistence type="predicted"/>
<organism evidence="6 7">
    <name type="scientific">Glutamicibacter arilaitensis</name>
    <dbReference type="NCBI Taxonomy" id="256701"/>
    <lineage>
        <taxon>Bacteria</taxon>
        <taxon>Bacillati</taxon>
        <taxon>Actinomycetota</taxon>
        <taxon>Actinomycetes</taxon>
        <taxon>Micrococcales</taxon>
        <taxon>Micrococcaceae</taxon>
        <taxon>Glutamicibacter</taxon>
    </lineage>
</organism>
<evidence type="ECO:0000256" key="4">
    <source>
        <dbReference type="ARBA" id="ARBA00023139"/>
    </source>
</evidence>
<evidence type="ECO:0000256" key="1">
    <source>
        <dbReference type="ARBA" id="ARBA00022475"/>
    </source>
</evidence>
<comment type="caution">
    <text evidence="6">The sequence shown here is derived from an EMBL/GenBank/DDBJ whole genome shotgun (WGS) entry which is preliminary data.</text>
</comment>
<accession>A0A2N7S193</accession>
<dbReference type="InterPro" id="IPR006059">
    <property type="entry name" value="SBP"/>
</dbReference>
<evidence type="ECO:0000313" key="6">
    <source>
        <dbReference type="EMBL" id="PMQ19911.1"/>
    </source>
</evidence>
<keyword evidence="5" id="KW-0449">Lipoprotein</keyword>
<dbReference type="PROSITE" id="PS51257">
    <property type="entry name" value="PROKAR_LIPOPROTEIN"/>
    <property type="match status" value="1"/>
</dbReference>
<dbReference type="Proteomes" id="UP000235739">
    <property type="component" value="Unassembled WGS sequence"/>
</dbReference>
<dbReference type="Gene3D" id="3.40.190.10">
    <property type="entry name" value="Periplasmic binding protein-like II"/>
    <property type="match status" value="1"/>
</dbReference>
<evidence type="ECO:0000256" key="5">
    <source>
        <dbReference type="ARBA" id="ARBA00023288"/>
    </source>
</evidence>
<evidence type="ECO:0000256" key="3">
    <source>
        <dbReference type="ARBA" id="ARBA00023136"/>
    </source>
</evidence>
<evidence type="ECO:0000256" key="2">
    <source>
        <dbReference type="ARBA" id="ARBA00022729"/>
    </source>
</evidence>
<dbReference type="PROSITE" id="PS51318">
    <property type="entry name" value="TAT"/>
    <property type="match status" value="1"/>
</dbReference>
<keyword evidence="3" id="KW-0472">Membrane</keyword>
<dbReference type="AlphaFoldDB" id="A0A2N7S193"/>
<dbReference type="RefSeq" id="WP_013350643.1">
    <property type="nucleotide sequence ID" value="NZ_JABUYH010000006.1"/>
</dbReference>
<dbReference type="EMBL" id="PNQX01000002">
    <property type="protein sequence ID" value="PMQ19911.1"/>
    <property type="molecule type" value="Genomic_DNA"/>
</dbReference>
<dbReference type="OMA" id="YWAWLKD"/>
<dbReference type="InterPro" id="IPR006311">
    <property type="entry name" value="TAT_signal"/>
</dbReference>
<dbReference type="GeneID" id="303186886"/>
<sequence>MPLTTRRRLLKAGLGAAALGVMTACGTAGPRSADAMPTIAPAAPGEKVRLTYWSWLKDIQRVADAFNAMHPNIHVEAVWIPSGNQGGYPKLYSALAAGGGPDLAQIEFRTLPEFMLVNGVVDLAAYGAQQYAHRYDPSLWGQVSFPNGIFGMPQDSGPMAMFYQPETLDKVGAVAPETWAQWAEIGSELRQANSYIDCFSLSDASYFVSYAAQAGAQWLRPSDDGWVINMTDDATLEVARFFDRAIDEDVVTTAISPFSPSWYAAAASGQLASVTSGNWADALVSSVAGGQGKWRVASMPKWTPGGYGSSYLGGSTVAVLANSRHPHEALEFAAWMTSTEAGISNEIAHSGIGWSPVPGIIGESREGPSEFFGGQSYNKQVIVPASKSQNPNWSWWPVTQQSFNILSDGFRRKAAGTSLVDSVVSAEQEIIAAFRNKGLKIRKEAS</sequence>
<protein>
    <submittedName>
        <fullName evidence="6">ABC transporter substrate-binding protein</fullName>
    </submittedName>
</protein>
<dbReference type="Pfam" id="PF01547">
    <property type="entry name" value="SBP_bac_1"/>
    <property type="match status" value="1"/>
</dbReference>